<sequence>METSTILTRMRIGNSKSSLHWIHCLRAAGLGMELPSLDGDLLKNQHHRKRSDQLATGVRCTATSDHGEAASFSAIQQTIIATGATLLLHPRQLSRAGYGVGLGL</sequence>
<organism evidence="1 2">
    <name type="scientific">Stylosanthes scabra</name>
    <dbReference type="NCBI Taxonomy" id="79078"/>
    <lineage>
        <taxon>Eukaryota</taxon>
        <taxon>Viridiplantae</taxon>
        <taxon>Streptophyta</taxon>
        <taxon>Embryophyta</taxon>
        <taxon>Tracheophyta</taxon>
        <taxon>Spermatophyta</taxon>
        <taxon>Magnoliopsida</taxon>
        <taxon>eudicotyledons</taxon>
        <taxon>Gunneridae</taxon>
        <taxon>Pentapetalae</taxon>
        <taxon>rosids</taxon>
        <taxon>fabids</taxon>
        <taxon>Fabales</taxon>
        <taxon>Fabaceae</taxon>
        <taxon>Papilionoideae</taxon>
        <taxon>50 kb inversion clade</taxon>
        <taxon>dalbergioids sensu lato</taxon>
        <taxon>Dalbergieae</taxon>
        <taxon>Pterocarpus clade</taxon>
        <taxon>Stylosanthes</taxon>
    </lineage>
</organism>
<evidence type="ECO:0000313" key="2">
    <source>
        <dbReference type="Proteomes" id="UP001341840"/>
    </source>
</evidence>
<dbReference type="Proteomes" id="UP001341840">
    <property type="component" value="Unassembled WGS sequence"/>
</dbReference>
<proteinExistence type="predicted"/>
<reference evidence="1 2" key="1">
    <citation type="journal article" date="2023" name="Plants (Basel)">
        <title>Bridging the Gap: Combining Genomics and Transcriptomics Approaches to Understand Stylosanthes scabra, an Orphan Legume from the Brazilian Caatinga.</title>
        <authorList>
            <person name="Ferreira-Neto J.R.C."/>
            <person name="da Silva M.D."/>
            <person name="Binneck E."/>
            <person name="de Melo N.F."/>
            <person name="da Silva R.H."/>
            <person name="de Melo A.L.T.M."/>
            <person name="Pandolfi V."/>
            <person name="Bustamante F.O."/>
            <person name="Brasileiro-Vidal A.C."/>
            <person name="Benko-Iseppon A.M."/>
        </authorList>
    </citation>
    <scope>NUCLEOTIDE SEQUENCE [LARGE SCALE GENOMIC DNA]</scope>
    <source>
        <tissue evidence="1">Leaves</tissue>
    </source>
</reference>
<evidence type="ECO:0000313" key="1">
    <source>
        <dbReference type="EMBL" id="MED6135740.1"/>
    </source>
</evidence>
<dbReference type="EMBL" id="JASCZI010060747">
    <property type="protein sequence ID" value="MED6135740.1"/>
    <property type="molecule type" value="Genomic_DNA"/>
</dbReference>
<gene>
    <name evidence="1" type="ORF">PIB30_049434</name>
</gene>
<protein>
    <submittedName>
        <fullName evidence="1">Uncharacterized protein</fullName>
    </submittedName>
</protein>
<name>A0ABU6SI15_9FABA</name>
<comment type="caution">
    <text evidence="1">The sequence shown here is derived from an EMBL/GenBank/DDBJ whole genome shotgun (WGS) entry which is preliminary data.</text>
</comment>
<accession>A0ABU6SI15</accession>
<keyword evidence="2" id="KW-1185">Reference proteome</keyword>